<keyword evidence="9" id="KW-1185">Reference proteome</keyword>
<dbReference type="PANTHER" id="PTHR41335:SF1">
    <property type="entry name" value="MEMBRANE PROTEIN"/>
    <property type="match status" value="1"/>
</dbReference>
<dbReference type="STRING" id="1298851.TST_1005"/>
<evidence type="ECO:0000313" key="8">
    <source>
        <dbReference type="EMBL" id="BAT71799.1"/>
    </source>
</evidence>
<evidence type="ECO:0000256" key="4">
    <source>
        <dbReference type="ARBA" id="ARBA00023136"/>
    </source>
</evidence>
<proteinExistence type="predicted"/>
<dbReference type="GO" id="GO:0005886">
    <property type="term" value="C:plasma membrane"/>
    <property type="evidence" value="ECO:0007669"/>
    <property type="project" value="InterPro"/>
</dbReference>
<dbReference type="Proteomes" id="UP000063234">
    <property type="component" value="Chromosome"/>
</dbReference>
<organism evidence="8 9">
    <name type="scientific">Thermosulfidibacter takaii (strain DSM 17441 / JCM 13301 / NBRC 103674 / ABI70S6)</name>
    <dbReference type="NCBI Taxonomy" id="1298851"/>
    <lineage>
        <taxon>Bacteria</taxon>
        <taxon>Pseudomonadati</taxon>
        <taxon>Thermosulfidibacterota</taxon>
        <taxon>Thermosulfidibacteria</taxon>
        <taxon>Thermosulfidibacterales</taxon>
        <taxon>Thermosulfidibacteraceae</taxon>
    </lineage>
</organism>
<keyword evidence="4 6" id="KW-0472">Membrane</keyword>
<evidence type="ECO:0000256" key="6">
    <source>
        <dbReference type="SAM" id="Phobius"/>
    </source>
</evidence>
<evidence type="ECO:0000256" key="5">
    <source>
        <dbReference type="SAM" id="MobiDB-lite"/>
    </source>
</evidence>
<dbReference type="Pfam" id="PF06305">
    <property type="entry name" value="LapA_dom"/>
    <property type="match status" value="1"/>
</dbReference>
<feature type="domain" description="Lipopolysaccharide assembly protein A" evidence="7">
    <location>
        <begin position="23"/>
        <end position="86"/>
    </location>
</feature>
<gene>
    <name evidence="8" type="primary">yciS</name>
    <name evidence="8" type="ORF">TST_1005</name>
</gene>
<dbReference type="RefSeq" id="WP_068549797.1">
    <property type="nucleotide sequence ID" value="NZ_AP013035.1"/>
</dbReference>
<reference evidence="9" key="1">
    <citation type="journal article" date="2018" name="Science">
        <title>A primordial and reversible TCA cycle in a facultatively chemolithoautotrophic thermophile.</title>
        <authorList>
            <person name="Nunoura T."/>
            <person name="Chikaraishi Y."/>
            <person name="Izaki R."/>
            <person name="Suwa T."/>
            <person name="Sato T."/>
            <person name="Harada T."/>
            <person name="Mori K."/>
            <person name="Kato Y."/>
            <person name="Miyazaki M."/>
            <person name="Shimamura S."/>
            <person name="Yanagawa K."/>
            <person name="Shuto A."/>
            <person name="Ohkouchi N."/>
            <person name="Fujita N."/>
            <person name="Takaki Y."/>
            <person name="Atomi H."/>
            <person name="Takai K."/>
        </authorList>
    </citation>
    <scope>NUCLEOTIDE SEQUENCE [LARGE SCALE GENOMIC DNA]</scope>
    <source>
        <strain evidence="9">DSM 17441 / JCM 13301 / NBRC 103674 / ABI70S6</strain>
    </source>
</reference>
<sequence length="124" mass="14327">MIILRLFFGLLIIFLLVAFAIRNMTPVHLDFYFYKTPDVPLFVLLYLTLLVGVAVAWLLVIGEQIKMKSEVRKKSKRIKELERQLAELEKTKEIKKETVNEAELKTENDLGEEKDEGTSQGLQS</sequence>
<keyword evidence="1" id="KW-1003">Cell membrane</keyword>
<dbReference type="KEGG" id="ttk:TST_1005"/>
<evidence type="ECO:0000313" key="9">
    <source>
        <dbReference type="Proteomes" id="UP000063234"/>
    </source>
</evidence>
<evidence type="ECO:0000256" key="2">
    <source>
        <dbReference type="ARBA" id="ARBA00022692"/>
    </source>
</evidence>
<accession>A0A0S3QU11</accession>
<feature type="transmembrane region" description="Helical" evidence="6">
    <location>
        <begin position="44"/>
        <end position="62"/>
    </location>
</feature>
<feature type="region of interest" description="Disordered" evidence="5">
    <location>
        <begin position="99"/>
        <end position="124"/>
    </location>
</feature>
<dbReference type="PANTHER" id="PTHR41335">
    <property type="entry name" value="MEMBRANE PROTEIN-RELATED"/>
    <property type="match status" value="1"/>
</dbReference>
<dbReference type="AlphaFoldDB" id="A0A0S3QU11"/>
<evidence type="ECO:0000256" key="1">
    <source>
        <dbReference type="ARBA" id="ARBA00022475"/>
    </source>
</evidence>
<keyword evidence="2 6" id="KW-0812">Transmembrane</keyword>
<dbReference type="InterPro" id="IPR010445">
    <property type="entry name" value="LapA_dom"/>
</dbReference>
<keyword evidence="3 6" id="KW-1133">Transmembrane helix</keyword>
<dbReference type="EMBL" id="AP013035">
    <property type="protein sequence ID" value="BAT71799.1"/>
    <property type="molecule type" value="Genomic_DNA"/>
</dbReference>
<protein>
    <recommendedName>
        <fullName evidence="7">Lipopolysaccharide assembly protein A domain-containing protein</fullName>
    </recommendedName>
</protein>
<evidence type="ECO:0000259" key="7">
    <source>
        <dbReference type="Pfam" id="PF06305"/>
    </source>
</evidence>
<feature type="compositionally biased region" description="Basic and acidic residues" evidence="5">
    <location>
        <begin position="99"/>
        <end position="108"/>
    </location>
</feature>
<evidence type="ECO:0000256" key="3">
    <source>
        <dbReference type="ARBA" id="ARBA00022989"/>
    </source>
</evidence>
<name>A0A0S3QU11_THET7</name>